<name>A0AAE8HVL5_9HYPH</name>
<organism evidence="4 6">
    <name type="scientific">Methylobacterium phyllosphaerae</name>
    <dbReference type="NCBI Taxonomy" id="418223"/>
    <lineage>
        <taxon>Bacteria</taxon>
        <taxon>Pseudomonadati</taxon>
        <taxon>Pseudomonadota</taxon>
        <taxon>Alphaproteobacteria</taxon>
        <taxon>Hyphomicrobiales</taxon>
        <taxon>Methylobacteriaceae</taxon>
        <taxon>Methylobacterium</taxon>
    </lineage>
</organism>
<evidence type="ECO:0000313" key="3">
    <source>
        <dbReference type="EMBL" id="APT32176.1"/>
    </source>
</evidence>
<proteinExistence type="predicted"/>
<dbReference type="EMBL" id="FOPK01000023">
    <property type="protein sequence ID" value="SFH40286.1"/>
    <property type="molecule type" value="Genomic_DNA"/>
</dbReference>
<evidence type="ECO:0000256" key="2">
    <source>
        <dbReference type="SAM" id="Phobius"/>
    </source>
</evidence>
<dbReference type="EMBL" id="CP015367">
    <property type="protein sequence ID" value="APT32176.1"/>
    <property type="molecule type" value="Genomic_DNA"/>
</dbReference>
<keyword evidence="2" id="KW-0812">Transmembrane</keyword>
<accession>A0AAE8HVL5</accession>
<evidence type="ECO:0000313" key="6">
    <source>
        <dbReference type="Proteomes" id="UP000199140"/>
    </source>
</evidence>
<dbReference type="AlphaFoldDB" id="A0AAE8HVL5"/>
<dbReference type="Proteomes" id="UP000185487">
    <property type="component" value="Chromosome"/>
</dbReference>
<reference evidence="4 6" key="2">
    <citation type="submission" date="2016-10" db="EMBL/GenBank/DDBJ databases">
        <authorList>
            <person name="Varghese N."/>
            <person name="Submissions S."/>
        </authorList>
    </citation>
    <scope>NUCLEOTIDE SEQUENCE [LARGE SCALE GENOMIC DNA]</scope>
    <source>
        <strain evidence="4 6">CBMB27</strain>
    </source>
</reference>
<protein>
    <submittedName>
        <fullName evidence="3">Clustering-based subsystem</fullName>
    </submittedName>
</protein>
<dbReference type="RefSeq" id="WP_043382878.1">
    <property type="nucleotide sequence ID" value="NZ_CP015367.1"/>
</dbReference>
<feature type="region of interest" description="Disordered" evidence="1">
    <location>
        <begin position="1"/>
        <end position="21"/>
    </location>
</feature>
<keyword evidence="5" id="KW-1185">Reference proteome</keyword>
<dbReference type="KEGG" id="mphy:MCBMB27_02885"/>
<gene>
    <name evidence="3" type="ORF">MCBMB27_02885</name>
    <name evidence="4" type="ORF">SAMN05192567_12348</name>
</gene>
<sequence length="295" mass="30086">MIDLNLDPSETRPDRRPSAKPGPSLNLKVVLFGVAGAGALVGFGVAASTVMAGLAAPTPVRIVASKQAADWPELKDGLPVIKGSVQAAPAAAVPAKPEAPALRMVALPEAFSPIVTPAKAPAAPPSAASQPAKVAAAPVPPTQRIPVPTPVMPVAATREVAPLASTRTASLQTPRASETVRARELVEPAVPNPAPATERTERPAPVERAEKVERAQKIERPEKPASKAVATRKAPAPARAAEKATGTAPATVAQAEPAEAEDTEVLGIKLPSLAPAGRKLKESVDALGNAVKNVF</sequence>
<feature type="transmembrane region" description="Helical" evidence="2">
    <location>
        <begin position="29"/>
        <end position="56"/>
    </location>
</feature>
<dbReference type="Proteomes" id="UP000199140">
    <property type="component" value="Unassembled WGS sequence"/>
</dbReference>
<evidence type="ECO:0000256" key="1">
    <source>
        <dbReference type="SAM" id="MobiDB-lite"/>
    </source>
</evidence>
<reference evidence="3 5" key="1">
    <citation type="submission" date="2016-04" db="EMBL/GenBank/DDBJ databases">
        <title>Complete genome sequencing and analysis of CBMB27, Methylobacterium phyllosphaerae isolated from leaf tissues of rice (Oryza sativa L.).</title>
        <authorList>
            <person name="Lee Y."/>
            <person name="Hwangbo K."/>
            <person name="Chung H."/>
            <person name="Yoo J."/>
            <person name="Kim K.Y."/>
            <person name="Sa T.M."/>
            <person name="Um Y."/>
            <person name="Madhaiyan M."/>
        </authorList>
    </citation>
    <scope>NUCLEOTIDE SEQUENCE [LARGE SCALE GENOMIC DNA]</scope>
    <source>
        <strain evidence="3 5">CBMB27</strain>
    </source>
</reference>
<evidence type="ECO:0000313" key="5">
    <source>
        <dbReference type="Proteomes" id="UP000185487"/>
    </source>
</evidence>
<evidence type="ECO:0000313" key="4">
    <source>
        <dbReference type="EMBL" id="SFH40286.1"/>
    </source>
</evidence>
<feature type="region of interest" description="Disordered" evidence="1">
    <location>
        <begin position="187"/>
        <end position="263"/>
    </location>
</feature>
<feature type="compositionally biased region" description="Low complexity" evidence="1">
    <location>
        <begin position="227"/>
        <end position="251"/>
    </location>
</feature>
<keyword evidence="2" id="KW-1133">Transmembrane helix</keyword>
<feature type="compositionally biased region" description="Basic and acidic residues" evidence="1">
    <location>
        <begin position="198"/>
        <end position="225"/>
    </location>
</feature>
<keyword evidence="2" id="KW-0472">Membrane</keyword>